<reference evidence="2 3" key="1">
    <citation type="journal article" date="2017" name="Int. J. Syst. Evol. Microbiol.">
        <title>Bacillus notoginsengisoli sp. nov., a novel bacterium isolated from the rhizosphere of Panax notoginseng.</title>
        <authorList>
            <person name="Zhang M.Y."/>
            <person name="Cheng J."/>
            <person name="Cai Y."/>
            <person name="Zhang T.Y."/>
            <person name="Wu Y.Y."/>
            <person name="Manikprabhu D."/>
            <person name="Li W.J."/>
            <person name="Zhang Y.X."/>
        </authorList>
    </citation>
    <scope>NUCLEOTIDE SEQUENCE [LARGE SCALE GENOMIC DNA]</scope>
    <source>
        <strain evidence="2 3">JCM 30743</strain>
    </source>
</reference>
<dbReference type="RefSeq" id="WP_118918889.1">
    <property type="nucleotide sequence ID" value="NZ_QWEG01000001.1"/>
</dbReference>
<keyword evidence="1" id="KW-0472">Membrane</keyword>
<sequence>MKKLKVSLSVLNLILSGYFLFLALNSEFFFSILRMIAAVIWLFISRMVYKTREVTPTQQVENWVMKEKPKGFLRFVVLNGVIGWGLPVGYSLWVSSTQLEATNHLLISFSKFIAIYLVLGFIMGWFWWNKYMKKSEAMRKENSQNYIKT</sequence>
<feature type="transmembrane region" description="Helical" evidence="1">
    <location>
        <begin position="72"/>
        <end position="93"/>
    </location>
</feature>
<feature type="transmembrane region" description="Helical" evidence="1">
    <location>
        <begin position="105"/>
        <end position="128"/>
    </location>
</feature>
<evidence type="ECO:0000313" key="2">
    <source>
        <dbReference type="EMBL" id="RHW43281.1"/>
    </source>
</evidence>
<feature type="transmembrane region" description="Helical" evidence="1">
    <location>
        <begin position="30"/>
        <end position="49"/>
    </location>
</feature>
<evidence type="ECO:0000256" key="1">
    <source>
        <dbReference type="SAM" id="Phobius"/>
    </source>
</evidence>
<dbReference type="OrthoDB" id="2692108at2"/>
<name>A0A417Z025_9BACI</name>
<comment type="caution">
    <text evidence="2">The sequence shown here is derived from an EMBL/GenBank/DDBJ whole genome shotgun (WGS) entry which is preliminary data.</text>
</comment>
<organism evidence="2 3">
    <name type="scientific">Neobacillus notoginsengisoli</name>
    <dbReference type="NCBI Taxonomy" id="1578198"/>
    <lineage>
        <taxon>Bacteria</taxon>
        <taxon>Bacillati</taxon>
        <taxon>Bacillota</taxon>
        <taxon>Bacilli</taxon>
        <taxon>Bacillales</taxon>
        <taxon>Bacillaceae</taxon>
        <taxon>Neobacillus</taxon>
    </lineage>
</organism>
<keyword evidence="1" id="KW-1133">Transmembrane helix</keyword>
<gene>
    <name evidence="2" type="ORF">D1B31_01000</name>
</gene>
<dbReference type="AlphaFoldDB" id="A0A417Z025"/>
<feature type="transmembrane region" description="Helical" evidence="1">
    <location>
        <begin position="7"/>
        <end position="24"/>
    </location>
</feature>
<dbReference type="EMBL" id="QWEG01000001">
    <property type="protein sequence ID" value="RHW43281.1"/>
    <property type="molecule type" value="Genomic_DNA"/>
</dbReference>
<keyword evidence="1" id="KW-0812">Transmembrane</keyword>
<protein>
    <submittedName>
        <fullName evidence="2">Uncharacterized protein</fullName>
    </submittedName>
</protein>
<dbReference type="Proteomes" id="UP000284416">
    <property type="component" value="Unassembled WGS sequence"/>
</dbReference>
<accession>A0A417Z025</accession>
<proteinExistence type="predicted"/>
<keyword evidence="3" id="KW-1185">Reference proteome</keyword>
<evidence type="ECO:0000313" key="3">
    <source>
        <dbReference type="Proteomes" id="UP000284416"/>
    </source>
</evidence>